<feature type="repeat" description="PPR" evidence="2">
    <location>
        <begin position="181"/>
        <end position="215"/>
    </location>
</feature>
<dbReference type="PANTHER" id="PTHR47932:SF44">
    <property type="entry name" value="MIOREX COMPLEX COMPONENT 1"/>
    <property type="match status" value="1"/>
</dbReference>
<protein>
    <recommendedName>
        <fullName evidence="3">Pentatricopeptide repeat-containing protein-mitochondrial domain-containing protein</fullName>
    </recommendedName>
</protein>
<dbReference type="Gene3D" id="1.25.40.10">
    <property type="entry name" value="Tetratricopeptide repeat domain"/>
    <property type="match status" value="3"/>
</dbReference>
<feature type="repeat" description="PPR" evidence="2">
    <location>
        <begin position="286"/>
        <end position="320"/>
    </location>
</feature>
<proteinExistence type="predicted"/>
<dbReference type="Proteomes" id="UP000749646">
    <property type="component" value="Unassembled WGS sequence"/>
</dbReference>
<feature type="repeat" description="PPR" evidence="2">
    <location>
        <begin position="487"/>
        <end position="521"/>
    </location>
</feature>
<dbReference type="Pfam" id="PF23276">
    <property type="entry name" value="TPR_24"/>
    <property type="match status" value="1"/>
</dbReference>
<feature type="repeat" description="PPR" evidence="2">
    <location>
        <begin position="382"/>
        <end position="416"/>
    </location>
</feature>
<dbReference type="NCBIfam" id="TIGR00756">
    <property type="entry name" value="PPR"/>
    <property type="match status" value="5"/>
</dbReference>
<dbReference type="OrthoDB" id="407658at2759"/>
<dbReference type="PROSITE" id="PS51375">
    <property type="entry name" value="PPR"/>
    <property type="match status" value="7"/>
</dbReference>
<feature type="repeat" description="PPR" evidence="2">
    <location>
        <begin position="417"/>
        <end position="451"/>
    </location>
</feature>
<feature type="repeat" description="PPR" evidence="2">
    <location>
        <begin position="522"/>
        <end position="556"/>
    </location>
</feature>
<feature type="domain" description="Pentatricopeptide repeat-containing protein-mitochondrial" evidence="3">
    <location>
        <begin position="223"/>
        <end position="319"/>
    </location>
</feature>
<dbReference type="PANTHER" id="PTHR47932">
    <property type="entry name" value="ATPASE EXPRESSION PROTEIN 3"/>
    <property type="match status" value="1"/>
</dbReference>
<dbReference type="InterPro" id="IPR011990">
    <property type="entry name" value="TPR-like_helical_dom_sf"/>
</dbReference>
<dbReference type="Pfam" id="PF01535">
    <property type="entry name" value="PPR"/>
    <property type="match status" value="1"/>
</dbReference>
<sequence length="635" mass="72187">MAATPQPLVYPSQPIARLSTSATSRTIGTMTLDDFEGDDTVDEKQHSKTTSDDLASPFLDLTIIPSEPIKAFRDLFEQIRYSNNPDDHEKLLSAYRTLADDPDLLAQLQPIDFMRAMNSCRDLLHVIPKMRRILFEDVNKTAHRDIPDLYHILLKTYIKLSDFKSCANLLHEMRNRNIKYNVFTYHIILDMCKHQNKSRDAIETLKEMRRDNIEITASTYLIMMTICARTKNKDLATEYFDEMSVKNINAEVVHYNALLNAYAHAKDLAGAREVFQMLEADGIPADPYTYAALIKALMNSRKTDEAHIIVKGLAARGINPNVKILAALGKEPTDILDRCIMSGVEVTQHDFNMLIIQALKANKFTQVQILLDQMHKQGHRPNVFTFTAMVDADIKMGKYQEAKDIFLAMQQANIQPDVIAYSAMISGALSQSTLQESLGILKDMVDDGLLPNLHTFNSLLSASVGEIGIEGFRTIRQTMLGLRVRPDTRTFNAFLSAYALQGNMDEMLRTLNDMKECKVKPDVLTYSILISGYLQNGDLRFAMEWYYKMIKGGFRPAAFLLNNLMAALHGSGEGQQVAMMWHEIHRMELQKDEQTFEIALEACQKYGLHDVRAQVEEELKNFLAARFRAEQYKLK</sequence>
<name>A0A9P6JN57_9FUNG</name>
<evidence type="ECO:0000313" key="4">
    <source>
        <dbReference type="EMBL" id="KAF9979516.1"/>
    </source>
</evidence>
<feature type="repeat" description="PPR" evidence="2">
    <location>
        <begin position="251"/>
        <end position="285"/>
    </location>
</feature>
<dbReference type="InterPro" id="IPR002885">
    <property type="entry name" value="PPR_rpt"/>
</dbReference>
<keyword evidence="1" id="KW-0677">Repeat</keyword>
<gene>
    <name evidence="4" type="ORF">BGZ65_006448</name>
</gene>
<reference evidence="4" key="1">
    <citation type="journal article" date="2020" name="Fungal Divers.">
        <title>Resolving the Mortierellaceae phylogeny through synthesis of multi-gene phylogenetics and phylogenomics.</title>
        <authorList>
            <person name="Vandepol N."/>
            <person name="Liber J."/>
            <person name="Desiro A."/>
            <person name="Na H."/>
            <person name="Kennedy M."/>
            <person name="Barry K."/>
            <person name="Grigoriev I.V."/>
            <person name="Miller A.N."/>
            <person name="O'Donnell K."/>
            <person name="Stajich J.E."/>
            <person name="Bonito G."/>
        </authorList>
    </citation>
    <scope>NUCLEOTIDE SEQUENCE</scope>
    <source>
        <strain evidence="4">MES-2147</strain>
    </source>
</reference>
<accession>A0A9P6JN57</accession>
<dbReference type="Pfam" id="PF13041">
    <property type="entry name" value="PPR_2"/>
    <property type="match status" value="1"/>
</dbReference>
<evidence type="ECO:0000259" key="3">
    <source>
        <dbReference type="Pfam" id="PF23276"/>
    </source>
</evidence>
<dbReference type="Pfam" id="PF13812">
    <property type="entry name" value="PPR_3"/>
    <property type="match status" value="1"/>
</dbReference>
<evidence type="ECO:0000256" key="1">
    <source>
        <dbReference type="ARBA" id="ARBA00022737"/>
    </source>
</evidence>
<dbReference type="EMBL" id="JAAAHW010004038">
    <property type="protein sequence ID" value="KAF9979516.1"/>
    <property type="molecule type" value="Genomic_DNA"/>
</dbReference>
<comment type="caution">
    <text evidence="4">The sequence shown here is derived from an EMBL/GenBank/DDBJ whole genome shotgun (WGS) entry which is preliminary data.</text>
</comment>
<evidence type="ECO:0000313" key="5">
    <source>
        <dbReference type="Proteomes" id="UP000749646"/>
    </source>
</evidence>
<dbReference type="AlphaFoldDB" id="A0A9P6JN57"/>
<evidence type="ECO:0000256" key="2">
    <source>
        <dbReference type="PROSITE-ProRule" id="PRU00708"/>
    </source>
</evidence>
<keyword evidence="5" id="KW-1185">Reference proteome</keyword>
<organism evidence="4 5">
    <name type="scientific">Modicella reniformis</name>
    <dbReference type="NCBI Taxonomy" id="1440133"/>
    <lineage>
        <taxon>Eukaryota</taxon>
        <taxon>Fungi</taxon>
        <taxon>Fungi incertae sedis</taxon>
        <taxon>Mucoromycota</taxon>
        <taxon>Mortierellomycotina</taxon>
        <taxon>Mortierellomycetes</taxon>
        <taxon>Mortierellales</taxon>
        <taxon>Mortierellaceae</taxon>
        <taxon>Modicella</taxon>
    </lineage>
</organism>
<dbReference type="InterPro" id="IPR057027">
    <property type="entry name" value="TPR_mt"/>
</dbReference>